<protein>
    <submittedName>
        <fullName evidence="1">Uncharacterized protein</fullName>
    </submittedName>
</protein>
<comment type="caution">
    <text evidence="1">The sequence shown here is derived from an EMBL/GenBank/DDBJ whole genome shotgun (WGS) entry which is preliminary data.</text>
</comment>
<dbReference type="Proteomes" id="UP000257109">
    <property type="component" value="Unassembled WGS sequence"/>
</dbReference>
<feature type="non-terminal residue" evidence="1">
    <location>
        <position position="1"/>
    </location>
</feature>
<proteinExistence type="predicted"/>
<dbReference type="AlphaFoldDB" id="A0A371FRH6"/>
<organism evidence="1 2">
    <name type="scientific">Mucuna pruriens</name>
    <name type="common">Velvet bean</name>
    <name type="synonym">Dolichos pruriens</name>
    <dbReference type="NCBI Taxonomy" id="157652"/>
    <lineage>
        <taxon>Eukaryota</taxon>
        <taxon>Viridiplantae</taxon>
        <taxon>Streptophyta</taxon>
        <taxon>Embryophyta</taxon>
        <taxon>Tracheophyta</taxon>
        <taxon>Spermatophyta</taxon>
        <taxon>Magnoliopsida</taxon>
        <taxon>eudicotyledons</taxon>
        <taxon>Gunneridae</taxon>
        <taxon>Pentapetalae</taxon>
        <taxon>rosids</taxon>
        <taxon>fabids</taxon>
        <taxon>Fabales</taxon>
        <taxon>Fabaceae</taxon>
        <taxon>Papilionoideae</taxon>
        <taxon>50 kb inversion clade</taxon>
        <taxon>NPAAA clade</taxon>
        <taxon>indigoferoid/millettioid clade</taxon>
        <taxon>Phaseoleae</taxon>
        <taxon>Mucuna</taxon>
    </lineage>
</organism>
<reference evidence="1" key="1">
    <citation type="submission" date="2018-05" db="EMBL/GenBank/DDBJ databases">
        <title>Draft genome of Mucuna pruriens seed.</title>
        <authorList>
            <person name="Nnadi N.E."/>
            <person name="Vos R."/>
            <person name="Hasami M.H."/>
            <person name="Devisetty U.K."/>
            <person name="Aguiy J.C."/>
        </authorList>
    </citation>
    <scope>NUCLEOTIDE SEQUENCE [LARGE SCALE GENOMIC DNA]</scope>
    <source>
        <strain evidence="1">JCA_2017</strain>
    </source>
</reference>
<sequence>MIVGIKPHLLGVKHLIVHRMLKIETIFQRKKMELIFLKVQNAPRGSSSKAIKVKESSIEESKEEESNKNKFSFIFKKINSMWKNKGGSRWKNYSKRFTKETRQKFEDNILSKACNAETKEKDKETNIDRLRSISTLDLSAETVCLKEPTSTRDSSTNVGGVGNLSLKIEKGNVTKKEKR</sequence>
<accession>A0A371FRH6</accession>
<name>A0A371FRH6_MUCPR</name>
<gene>
    <name evidence="1" type="ORF">CR513_38442</name>
</gene>
<keyword evidence="2" id="KW-1185">Reference proteome</keyword>
<dbReference type="EMBL" id="QJKJ01008062">
    <property type="protein sequence ID" value="RDX80935.1"/>
    <property type="molecule type" value="Genomic_DNA"/>
</dbReference>
<evidence type="ECO:0000313" key="1">
    <source>
        <dbReference type="EMBL" id="RDX80935.1"/>
    </source>
</evidence>
<evidence type="ECO:0000313" key="2">
    <source>
        <dbReference type="Proteomes" id="UP000257109"/>
    </source>
</evidence>